<dbReference type="RefSeq" id="WP_346755394.1">
    <property type="nucleotide sequence ID" value="NZ_JAUJEA010000018.1"/>
</dbReference>
<evidence type="ECO:0000259" key="3">
    <source>
        <dbReference type="Pfam" id="PF02397"/>
    </source>
</evidence>
<dbReference type="EMBL" id="JAUJEA010000018">
    <property type="protein sequence ID" value="MDN5205373.1"/>
    <property type="molecule type" value="Genomic_DNA"/>
</dbReference>
<feature type="domain" description="Bacterial sugar transferase" evidence="3">
    <location>
        <begin position="11"/>
        <end position="189"/>
    </location>
</feature>
<sequence length="209" mass="24424">MNTSRYTIYIKRLLDILLCVILFLLLLPFTLVAVIISAVVNRGQIWFVQERIGQHNRPFKLYKFKTLTEVEGRFLKHEKVKDVMLNKTFYITVWGKFLRKSGLDELPQFLNIVKNELTFVGPRPLLPEYQIYYSENELKRHHVKPGITGLAQVNGGNALNWDERLNQDVFYVENISFSLDCKILLKTLTGFNSQDKIFPTNSLINDRIN</sequence>
<dbReference type="EC" id="2.7.8.-" evidence="4"/>
<keyword evidence="2" id="KW-1133">Transmembrane helix</keyword>
<keyword evidence="2" id="KW-0812">Transmembrane</keyword>
<comment type="caution">
    <text evidence="4">The sequence shown here is derived from an EMBL/GenBank/DDBJ whole genome shotgun (WGS) entry which is preliminary data.</text>
</comment>
<keyword evidence="2" id="KW-0472">Membrane</keyword>
<organism evidence="4 5">
    <name type="scientific">Splendidivirga corallicola</name>
    <dbReference type="NCBI Taxonomy" id="3051826"/>
    <lineage>
        <taxon>Bacteria</taxon>
        <taxon>Pseudomonadati</taxon>
        <taxon>Bacteroidota</taxon>
        <taxon>Cytophagia</taxon>
        <taxon>Cytophagales</taxon>
        <taxon>Splendidivirgaceae</taxon>
        <taxon>Splendidivirga</taxon>
    </lineage>
</organism>
<dbReference type="GO" id="GO:0016740">
    <property type="term" value="F:transferase activity"/>
    <property type="evidence" value="ECO:0007669"/>
    <property type="project" value="UniProtKB-KW"/>
</dbReference>
<evidence type="ECO:0000313" key="4">
    <source>
        <dbReference type="EMBL" id="MDN5205373.1"/>
    </source>
</evidence>
<comment type="similarity">
    <text evidence="1">Belongs to the bacterial sugar transferase family.</text>
</comment>
<evidence type="ECO:0000256" key="2">
    <source>
        <dbReference type="SAM" id="Phobius"/>
    </source>
</evidence>
<dbReference type="Proteomes" id="UP001172082">
    <property type="component" value="Unassembled WGS sequence"/>
</dbReference>
<feature type="transmembrane region" description="Helical" evidence="2">
    <location>
        <begin position="12"/>
        <end position="40"/>
    </location>
</feature>
<evidence type="ECO:0000256" key="1">
    <source>
        <dbReference type="ARBA" id="ARBA00006464"/>
    </source>
</evidence>
<protein>
    <submittedName>
        <fullName evidence="4">Sugar transferase</fullName>
        <ecNumber evidence="4">2.7.8.-</ecNumber>
    </submittedName>
</protein>
<proteinExistence type="inferred from homology"/>
<keyword evidence="4" id="KW-0808">Transferase</keyword>
<dbReference type="PANTHER" id="PTHR30576">
    <property type="entry name" value="COLANIC BIOSYNTHESIS UDP-GLUCOSE LIPID CARRIER TRANSFERASE"/>
    <property type="match status" value="1"/>
</dbReference>
<name>A0ABT8KZ32_9BACT</name>
<gene>
    <name evidence="4" type="ORF">QQ008_28570</name>
</gene>
<evidence type="ECO:0000313" key="5">
    <source>
        <dbReference type="Proteomes" id="UP001172082"/>
    </source>
</evidence>
<dbReference type="Pfam" id="PF02397">
    <property type="entry name" value="Bac_transf"/>
    <property type="match status" value="1"/>
</dbReference>
<reference evidence="4" key="1">
    <citation type="submission" date="2023-06" db="EMBL/GenBank/DDBJ databases">
        <title>Genomic of Parafulvivirga corallium.</title>
        <authorList>
            <person name="Wang G."/>
        </authorList>
    </citation>
    <scope>NUCLEOTIDE SEQUENCE</scope>
    <source>
        <strain evidence="4">BMA10</strain>
    </source>
</reference>
<dbReference type="PANTHER" id="PTHR30576:SF0">
    <property type="entry name" value="UNDECAPRENYL-PHOSPHATE N-ACETYLGALACTOSAMINYL 1-PHOSPHATE TRANSFERASE-RELATED"/>
    <property type="match status" value="1"/>
</dbReference>
<keyword evidence="5" id="KW-1185">Reference proteome</keyword>
<dbReference type="InterPro" id="IPR003362">
    <property type="entry name" value="Bact_transf"/>
</dbReference>
<accession>A0ABT8KZ32</accession>